<dbReference type="Pfam" id="PF18285">
    <property type="entry name" value="LuxT_C"/>
    <property type="match status" value="1"/>
</dbReference>
<evidence type="ECO:0000313" key="2">
    <source>
        <dbReference type="Proteomes" id="UP000016570"/>
    </source>
</evidence>
<organism evidence="1 2">
    <name type="scientific">Vibrio proteolyticus NBRC 13287</name>
    <dbReference type="NCBI Taxonomy" id="1219065"/>
    <lineage>
        <taxon>Bacteria</taxon>
        <taxon>Pseudomonadati</taxon>
        <taxon>Pseudomonadota</taxon>
        <taxon>Gammaproteobacteria</taxon>
        <taxon>Vibrionales</taxon>
        <taxon>Vibrionaceae</taxon>
        <taxon>Vibrio</taxon>
    </lineage>
</organism>
<dbReference type="SUPFAM" id="SSF46689">
    <property type="entry name" value="Homeodomain-like"/>
    <property type="match status" value="1"/>
</dbReference>
<name>U3A3D7_VIBPR</name>
<dbReference type="InterPro" id="IPR009057">
    <property type="entry name" value="Homeodomain-like_sf"/>
</dbReference>
<reference evidence="1 2" key="1">
    <citation type="submission" date="2013-09" db="EMBL/GenBank/DDBJ databases">
        <title>Whole genome shotgun sequence of Vibrio proteolyticus NBRC 13287.</title>
        <authorList>
            <person name="Isaki S."/>
            <person name="Hosoyama A."/>
            <person name="Numata M."/>
            <person name="Hashimoto M."/>
            <person name="Hosoyama Y."/>
            <person name="Tsuchikane K."/>
            <person name="Noguchi M."/>
            <person name="Hirakata S."/>
            <person name="Ichikawa N."/>
            <person name="Ohji S."/>
            <person name="Yamazoe A."/>
            <person name="Fujita N."/>
        </authorList>
    </citation>
    <scope>NUCLEOTIDE SEQUENCE [LARGE SCALE GENOMIC DNA]</scope>
    <source>
        <strain evidence="1 2">NBRC 13287</strain>
    </source>
</reference>
<dbReference type="EMBL" id="BATJ01000012">
    <property type="protein sequence ID" value="GAD68210.1"/>
    <property type="molecule type" value="Genomic_DNA"/>
</dbReference>
<dbReference type="eggNOG" id="COG1309">
    <property type="taxonomic scope" value="Bacteria"/>
</dbReference>
<dbReference type="Gene3D" id="1.10.357.10">
    <property type="entry name" value="Tetracycline Repressor, domain 2"/>
    <property type="match status" value="1"/>
</dbReference>
<dbReference type="Proteomes" id="UP000016570">
    <property type="component" value="Unassembled WGS sequence"/>
</dbReference>
<comment type="caution">
    <text evidence="1">The sequence shown here is derived from an EMBL/GenBank/DDBJ whole genome shotgun (WGS) entry which is preliminary data.</text>
</comment>
<dbReference type="STRING" id="1219065.VPR01S_12_00190"/>
<accession>U3A3D7</accession>
<keyword evidence="2" id="KW-1185">Reference proteome</keyword>
<dbReference type="AlphaFoldDB" id="U3A3D7"/>
<evidence type="ECO:0008006" key="3">
    <source>
        <dbReference type="Google" id="ProtNLM"/>
    </source>
</evidence>
<evidence type="ECO:0000313" key="1">
    <source>
        <dbReference type="EMBL" id="GAD68210.1"/>
    </source>
</evidence>
<gene>
    <name evidence="1" type="ORF">VPR01S_12_00190</name>
</gene>
<proteinExistence type="predicted"/>
<protein>
    <recommendedName>
        <fullName evidence="3">HTH tetR-type domain-containing protein</fullName>
    </recommendedName>
</protein>
<dbReference type="RefSeq" id="WP_021706181.1">
    <property type="nucleotide sequence ID" value="NZ_BATJ01000012.1"/>
</dbReference>
<sequence length="153" mass="17852">MARISAVEKERKKRIYDAVIFNIFINEGWEYITYERLSTELDVRKSTLQGYYPTRAHFSTALQDKVLPLMIEKLNFANKDAFIDSWQQALMEKRFLMVIRMFIGSALSPETSNGTRQSLNHLQREMQRTMSQEEADSAIRAVMGDSMVFIINQ</sequence>